<evidence type="ECO:0000313" key="2">
    <source>
        <dbReference type="EnsemblPlants" id="OBART08G09630.1"/>
    </source>
</evidence>
<sequence>MASGVAGTPEGSWLPCLEGRPSQVVEPDSSGDSMAQAEPNKVPVRLMICLSKIFFRSLI</sequence>
<dbReference type="HOGENOM" id="CLU_2964542_0_0_1"/>
<organism evidence="2">
    <name type="scientific">Oryza barthii</name>
    <dbReference type="NCBI Taxonomy" id="65489"/>
    <lineage>
        <taxon>Eukaryota</taxon>
        <taxon>Viridiplantae</taxon>
        <taxon>Streptophyta</taxon>
        <taxon>Embryophyta</taxon>
        <taxon>Tracheophyta</taxon>
        <taxon>Spermatophyta</taxon>
        <taxon>Magnoliopsida</taxon>
        <taxon>Liliopsida</taxon>
        <taxon>Poales</taxon>
        <taxon>Poaceae</taxon>
        <taxon>BOP clade</taxon>
        <taxon>Oryzoideae</taxon>
        <taxon>Oryzeae</taxon>
        <taxon>Oryzinae</taxon>
        <taxon>Oryza</taxon>
    </lineage>
</organism>
<reference evidence="2" key="2">
    <citation type="submission" date="2015-03" db="UniProtKB">
        <authorList>
            <consortium name="EnsemblPlants"/>
        </authorList>
    </citation>
    <scope>IDENTIFICATION</scope>
</reference>
<proteinExistence type="predicted"/>
<dbReference type="EnsemblPlants" id="OBART08G09630.1">
    <property type="protein sequence ID" value="OBART08G09630.1"/>
    <property type="gene ID" value="OBART08G09630"/>
</dbReference>
<accession>A0A0D3GYM5</accession>
<keyword evidence="3" id="KW-1185">Reference proteome</keyword>
<feature type="region of interest" description="Disordered" evidence="1">
    <location>
        <begin position="1"/>
        <end position="37"/>
    </location>
</feature>
<evidence type="ECO:0000256" key="1">
    <source>
        <dbReference type="SAM" id="MobiDB-lite"/>
    </source>
</evidence>
<name>A0A0D3GYM5_9ORYZ</name>
<reference evidence="2" key="1">
    <citation type="journal article" date="2009" name="Rice">
        <title>De Novo Next Generation Sequencing of Plant Genomes.</title>
        <authorList>
            <person name="Rounsley S."/>
            <person name="Marri P.R."/>
            <person name="Yu Y."/>
            <person name="He R."/>
            <person name="Sisneros N."/>
            <person name="Goicoechea J.L."/>
            <person name="Lee S.J."/>
            <person name="Angelova A."/>
            <person name="Kudrna D."/>
            <person name="Luo M."/>
            <person name="Affourtit J."/>
            <person name="Desany B."/>
            <person name="Knight J."/>
            <person name="Niazi F."/>
            <person name="Egholm M."/>
            <person name="Wing R.A."/>
        </authorList>
    </citation>
    <scope>NUCLEOTIDE SEQUENCE [LARGE SCALE GENOMIC DNA]</scope>
    <source>
        <strain evidence="2">cv. IRGC 105608</strain>
    </source>
</reference>
<dbReference type="Proteomes" id="UP000026960">
    <property type="component" value="Chromosome 8"/>
</dbReference>
<dbReference type="PaxDb" id="65489-OBART08G09630.1"/>
<protein>
    <submittedName>
        <fullName evidence="2">Uncharacterized protein</fullName>
    </submittedName>
</protein>
<dbReference type="AlphaFoldDB" id="A0A0D3GYM5"/>
<dbReference type="Gramene" id="OBART08G09630.1">
    <property type="protein sequence ID" value="OBART08G09630.1"/>
    <property type="gene ID" value="OBART08G09630"/>
</dbReference>
<evidence type="ECO:0000313" key="3">
    <source>
        <dbReference type="Proteomes" id="UP000026960"/>
    </source>
</evidence>